<dbReference type="PANTHER" id="PTHR43708">
    <property type="entry name" value="CONSERVED EXPRESSED OXIDOREDUCTASE (EUROFUNG)"/>
    <property type="match status" value="1"/>
</dbReference>
<comment type="caution">
    <text evidence="3">The sequence shown here is derived from an EMBL/GenBank/DDBJ whole genome shotgun (WGS) entry which is preliminary data.</text>
</comment>
<dbReference type="Proteomes" id="UP000256645">
    <property type="component" value="Unassembled WGS sequence"/>
</dbReference>
<dbReference type="GO" id="GO:0000166">
    <property type="term" value="F:nucleotide binding"/>
    <property type="evidence" value="ECO:0007669"/>
    <property type="project" value="InterPro"/>
</dbReference>
<dbReference type="STRING" id="1849047.A0A3D8QYE7"/>
<organism evidence="3 4">
    <name type="scientific">Coleophoma cylindrospora</name>
    <dbReference type="NCBI Taxonomy" id="1849047"/>
    <lineage>
        <taxon>Eukaryota</taxon>
        <taxon>Fungi</taxon>
        <taxon>Dikarya</taxon>
        <taxon>Ascomycota</taxon>
        <taxon>Pezizomycotina</taxon>
        <taxon>Leotiomycetes</taxon>
        <taxon>Helotiales</taxon>
        <taxon>Dermateaceae</taxon>
        <taxon>Coleophoma</taxon>
    </lineage>
</organism>
<keyword evidence="4" id="KW-1185">Reference proteome</keyword>
<sequence>MGLHKRNPRAPKTEFTKRPIFDISISRDEISKLTMAPIRVGFQGLSADTPFCWANHAHLPYFKKSPDYQIVALCNSSRESGQRAAQFHQLDPNIKIYATPEALAADPDVDMVICSVNVGKHYDLIKPAILAGKLPVVEWPLASNVAQAEELTSLAREKGLKTLVILQGRLSPVTAKVRQLIADGRIGEVFSVNLDAVAGYHGEDPIGVGGMYLSDRKVGGNMATIHFGHAIDTFLSAVGQVSSFTSYIANKRPFTKVIDRSQTPPTVVHEAFPKDTPDQIMLQGRLVSGALISVHMRGGRNFPGAPGMEWRIYGRTGEIRVVCPGHFLHMGFPKDTPDKTTEKFTYPGDGEFFMDMKFEVHDFATGAVEVIEIDQDEWDDLRREAQNPARVYEAYRKGDMRYYATFEEALERQKFIDKIMEGLTEAG</sequence>
<dbReference type="Pfam" id="PF22685">
    <property type="entry name" value="Gal80p_C-like"/>
    <property type="match status" value="1"/>
</dbReference>
<dbReference type="InterPro" id="IPR051317">
    <property type="entry name" value="Gfo/Idh/MocA_oxidoreduct"/>
</dbReference>
<feature type="domain" description="Gfo/Idh/MocA-like oxidoreductase N-terminal" evidence="1">
    <location>
        <begin position="56"/>
        <end position="163"/>
    </location>
</feature>
<dbReference type="OrthoDB" id="64915at2759"/>
<accession>A0A3D8QYE7</accession>
<evidence type="ECO:0000259" key="2">
    <source>
        <dbReference type="Pfam" id="PF22685"/>
    </source>
</evidence>
<evidence type="ECO:0008006" key="5">
    <source>
        <dbReference type="Google" id="ProtNLM"/>
    </source>
</evidence>
<dbReference type="Pfam" id="PF01408">
    <property type="entry name" value="GFO_IDH_MocA"/>
    <property type="match status" value="1"/>
</dbReference>
<evidence type="ECO:0000313" key="4">
    <source>
        <dbReference type="Proteomes" id="UP000256645"/>
    </source>
</evidence>
<dbReference type="PANTHER" id="PTHR43708:SF1">
    <property type="entry name" value="GALACTOSE_LACTOSE METABOLISM REGULATORY PROTEIN GAL80"/>
    <property type="match status" value="1"/>
</dbReference>
<dbReference type="SUPFAM" id="SSF51735">
    <property type="entry name" value="NAD(P)-binding Rossmann-fold domains"/>
    <property type="match status" value="1"/>
</dbReference>
<proteinExistence type="predicted"/>
<dbReference type="Gene3D" id="3.40.50.720">
    <property type="entry name" value="NAD(P)-binding Rossmann-like Domain"/>
    <property type="match status" value="1"/>
</dbReference>
<dbReference type="Gene3D" id="3.30.360.10">
    <property type="entry name" value="Dihydrodipicolinate Reductase, domain 2"/>
    <property type="match status" value="1"/>
</dbReference>
<protein>
    <recommendedName>
        <fullName evidence="5">Gfo/Idh/MocA-like oxidoreductase N-terminal domain-containing protein</fullName>
    </recommendedName>
</protein>
<dbReference type="EMBL" id="PDLM01000011">
    <property type="protein sequence ID" value="RDW66574.1"/>
    <property type="molecule type" value="Genomic_DNA"/>
</dbReference>
<dbReference type="InterPro" id="IPR055080">
    <property type="entry name" value="Gal80p-like_C"/>
</dbReference>
<dbReference type="SUPFAM" id="SSF55347">
    <property type="entry name" value="Glyceraldehyde-3-phosphate dehydrogenase-like, C-terminal domain"/>
    <property type="match status" value="1"/>
</dbReference>
<reference evidence="3 4" key="1">
    <citation type="journal article" date="2018" name="IMA Fungus">
        <title>IMA Genome-F 9: Draft genome sequence of Annulohypoxylon stygium, Aspergillus mulundensis, Berkeleyomyces basicola (syn. Thielaviopsis basicola), Ceratocystis smalleyi, two Cercospora beticola strains, Coleophoma cylindrospora, Fusarium fracticaudum, Phialophora cf. hyalina, and Morchella septimelata.</title>
        <authorList>
            <person name="Wingfield B.D."/>
            <person name="Bills G.F."/>
            <person name="Dong Y."/>
            <person name="Huang W."/>
            <person name="Nel W.J."/>
            <person name="Swalarsk-Parry B.S."/>
            <person name="Vaghefi N."/>
            <person name="Wilken P.M."/>
            <person name="An Z."/>
            <person name="de Beer Z.W."/>
            <person name="De Vos L."/>
            <person name="Chen L."/>
            <person name="Duong T.A."/>
            <person name="Gao Y."/>
            <person name="Hammerbacher A."/>
            <person name="Kikkert J.R."/>
            <person name="Li Y."/>
            <person name="Li H."/>
            <person name="Li K."/>
            <person name="Li Q."/>
            <person name="Liu X."/>
            <person name="Ma X."/>
            <person name="Naidoo K."/>
            <person name="Pethybridge S.J."/>
            <person name="Sun J."/>
            <person name="Steenkamp E.T."/>
            <person name="van der Nest M.A."/>
            <person name="van Wyk S."/>
            <person name="Wingfield M.J."/>
            <person name="Xiong C."/>
            <person name="Yue Q."/>
            <person name="Zhang X."/>
        </authorList>
    </citation>
    <scope>NUCLEOTIDE SEQUENCE [LARGE SCALE GENOMIC DNA]</scope>
    <source>
        <strain evidence="3 4">BP6252</strain>
    </source>
</reference>
<gene>
    <name evidence="3" type="ORF">BP6252_10209</name>
</gene>
<feature type="domain" description="Gal80p-like C-terminal" evidence="2">
    <location>
        <begin position="172"/>
        <end position="321"/>
    </location>
</feature>
<dbReference type="InterPro" id="IPR036291">
    <property type="entry name" value="NAD(P)-bd_dom_sf"/>
</dbReference>
<dbReference type="AlphaFoldDB" id="A0A3D8QYE7"/>
<evidence type="ECO:0000259" key="1">
    <source>
        <dbReference type="Pfam" id="PF01408"/>
    </source>
</evidence>
<evidence type="ECO:0000313" key="3">
    <source>
        <dbReference type="EMBL" id="RDW66574.1"/>
    </source>
</evidence>
<name>A0A3D8QYE7_9HELO</name>
<dbReference type="InterPro" id="IPR000683">
    <property type="entry name" value="Gfo/Idh/MocA-like_OxRdtase_N"/>
</dbReference>